<dbReference type="InterPro" id="IPR055487">
    <property type="entry name" value="DUF7059"/>
</dbReference>
<evidence type="ECO:0000259" key="5">
    <source>
        <dbReference type="Pfam" id="PF05175"/>
    </source>
</evidence>
<dbReference type="Proteomes" id="UP001500839">
    <property type="component" value="Unassembled WGS sequence"/>
</dbReference>
<evidence type="ECO:0000256" key="4">
    <source>
        <dbReference type="ARBA" id="ARBA00022679"/>
    </source>
</evidence>
<dbReference type="Pfam" id="PF23186">
    <property type="entry name" value="DUF7059"/>
    <property type="match status" value="1"/>
</dbReference>
<feature type="domain" description="DUF7782" evidence="7">
    <location>
        <begin position="386"/>
        <end position="511"/>
    </location>
</feature>
<accession>A0ABP9CPU1</accession>
<feature type="domain" description="DUF7059" evidence="6">
    <location>
        <begin position="25"/>
        <end position="108"/>
    </location>
</feature>
<dbReference type="GO" id="GO:0008168">
    <property type="term" value="F:methyltransferase activity"/>
    <property type="evidence" value="ECO:0007669"/>
    <property type="project" value="UniProtKB-KW"/>
</dbReference>
<dbReference type="InterPro" id="IPR056684">
    <property type="entry name" value="DUF7782"/>
</dbReference>
<dbReference type="CDD" id="cd02440">
    <property type="entry name" value="AdoMet_MTases"/>
    <property type="match status" value="1"/>
</dbReference>
<dbReference type="PROSITE" id="PS00092">
    <property type="entry name" value="N6_MTASE"/>
    <property type="match status" value="1"/>
</dbReference>
<feature type="domain" description="Methyltransferase small" evidence="5">
    <location>
        <begin position="147"/>
        <end position="274"/>
    </location>
</feature>
<dbReference type="SUPFAM" id="SSF53335">
    <property type="entry name" value="S-adenosyl-L-methionine-dependent methyltransferases"/>
    <property type="match status" value="1"/>
</dbReference>
<dbReference type="Pfam" id="PF05175">
    <property type="entry name" value="MTS"/>
    <property type="match status" value="1"/>
</dbReference>
<keyword evidence="9" id="KW-1185">Reference proteome</keyword>
<dbReference type="RefSeq" id="WP_200174362.1">
    <property type="nucleotide sequence ID" value="NZ_BAABKQ010000001.1"/>
</dbReference>
<evidence type="ECO:0000313" key="8">
    <source>
        <dbReference type="EMBL" id="GAA4815695.1"/>
    </source>
</evidence>
<dbReference type="InterPro" id="IPR029063">
    <property type="entry name" value="SAM-dependent_MTases_sf"/>
</dbReference>
<gene>
    <name evidence="8" type="ORF">GCM10023353_21950</name>
</gene>
<protein>
    <submittedName>
        <fullName evidence="8">Methyltransferase</fullName>
    </submittedName>
</protein>
<dbReference type="Gene3D" id="3.40.50.150">
    <property type="entry name" value="Vaccinia Virus protein VP39"/>
    <property type="match status" value="1"/>
</dbReference>
<dbReference type="EMBL" id="BAABKQ010000001">
    <property type="protein sequence ID" value="GAA4815695.1"/>
    <property type="molecule type" value="Genomic_DNA"/>
</dbReference>
<evidence type="ECO:0000259" key="7">
    <source>
        <dbReference type="Pfam" id="PF25004"/>
    </source>
</evidence>
<reference evidence="9" key="1">
    <citation type="journal article" date="2019" name="Int. J. Syst. Evol. Microbiol.">
        <title>The Global Catalogue of Microorganisms (GCM) 10K type strain sequencing project: providing services to taxonomists for standard genome sequencing and annotation.</title>
        <authorList>
            <consortium name="The Broad Institute Genomics Platform"/>
            <consortium name="The Broad Institute Genome Sequencing Center for Infectious Disease"/>
            <person name="Wu L."/>
            <person name="Ma J."/>
        </authorList>
    </citation>
    <scope>NUCLEOTIDE SEQUENCE [LARGE SCALE GENOMIC DNA]</scope>
    <source>
        <strain evidence="9">JCM 18542</strain>
    </source>
</reference>
<organism evidence="8 9">
    <name type="scientific">Tomitella cavernea</name>
    <dbReference type="NCBI Taxonomy" id="1387982"/>
    <lineage>
        <taxon>Bacteria</taxon>
        <taxon>Bacillati</taxon>
        <taxon>Actinomycetota</taxon>
        <taxon>Actinomycetes</taxon>
        <taxon>Mycobacteriales</taxon>
        <taxon>Tomitella</taxon>
    </lineage>
</organism>
<keyword evidence="3 8" id="KW-0489">Methyltransferase</keyword>
<dbReference type="GO" id="GO:0032259">
    <property type="term" value="P:methylation"/>
    <property type="evidence" value="ECO:0007669"/>
    <property type="project" value="UniProtKB-KW"/>
</dbReference>
<keyword evidence="1" id="KW-0963">Cytoplasm</keyword>
<dbReference type="InterPro" id="IPR046977">
    <property type="entry name" value="RsmC/RlmG"/>
</dbReference>
<name>A0ABP9CPU1_9ACTN</name>
<evidence type="ECO:0000259" key="6">
    <source>
        <dbReference type="Pfam" id="PF23186"/>
    </source>
</evidence>
<keyword evidence="4" id="KW-0808">Transferase</keyword>
<dbReference type="InterPro" id="IPR002052">
    <property type="entry name" value="DNA_methylase_N6_adenine_CS"/>
</dbReference>
<comment type="caution">
    <text evidence="8">The sequence shown here is derived from an EMBL/GenBank/DDBJ whole genome shotgun (WGS) entry which is preliminary data.</text>
</comment>
<keyword evidence="2" id="KW-0698">rRNA processing</keyword>
<evidence type="ECO:0000256" key="2">
    <source>
        <dbReference type="ARBA" id="ARBA00022552"/>
    </source>
</evidence>
<dbReference type="Pfam" id="PF25004">
    <property type="entry name" value="DUF7782"/>
    <property type="match status" value="1"/>
</dbReference>
<sequence length="516" mass="54329">MSMHNSGPSPLVTLAPRLREAFEAQHYDADTLMAILGDDGHDALGRGEPVPVRRAAAGTGHTGTLIRLLLVGDDCPRREAAAALAPVDVDEAVAAGLLEASGDSVRAALDVRPMDLGAGTRWMISDLDGSMRRCTTAPDHVLGVGHASLSLLRATPTAPVDTVLDVGAGCGVQAVHAAGYARRITATDVSARALEFAAAGCALNDVDVELLRGPWYEPAAGRRFDRIVANPPFVVGRGTVDHTYRDSGLPLDGASETMISGALAHLAPGGVATMLASWVHLRGEDWRSRVAGWLPDDGLEAWIVQRDVADPALYVGTWMRDAGLDPRDPAHATLADDWLAHFKAAGVEGVGFGFVYLQRTDEPTSLTAEDLRHGFDDPLGDEALDHLSRAAWLRRADVAASRFRFDPATALERVLLPTAAASSAPAHDAPAADEDTWREAVTRLHRGGGPRWQHEVDEASLQLLTGLGRGELTTAQVAGLLAAARGADADALTGEATALVTALVRHGLLRPVAGNP</sequence>
<evidence type="ECO:0000256" key="3">
    <source>
        <dbReference type="ARBA" id="ARBA00022603"/>
    </source>
</evidence>
<evidence type="ECO:0000313" key="9">
    <source>
        <dbReference type="Proteomes" id="UP001500839"/>
    </source>
</evidence>
<evidence type="ECO:0000256" key="1">
    <source>
        <dbReference type="ARBA" id="ARBA00022490"/>
    </source>
</evidence>
<dbReference type="InterPro" id="IPR007848">
    <property type="entry name" value="Small_mtfrase_dom"/>
</dbReference>
<dbReference type="PANTHER" id="PTHR47816:SF4">
    <property type="entry name" value="RIBOSOMAL RNA SMALL SUBUNIT METHYLTRANSFERASE C"/>
    <property type="match status" value="1"/>
</dbReference>
<dbReference type="PANTHER" id="PTHR47816">
    <property type="entry name" value="RIBOSOMAL RNA SMALL SUBUNIT METHYLTRANSFERASE C"/>
    <property type="match status" value="1"/>
</dbReference>
<proteinExistence type="predicted"/>